<dbReference type="PROSITE" id="PS51257">
    <property type="entry name" value="PROKAR_LIPOPROTEIN"/>
    <property type="match status" value="1"/>
</dbReference>
<gene>
    <name evidence="1" type="ORF">JoomaDRAFT_1959</name>
</gene>
<evidence type="ECO:0000313" key="2">
    <source>
        <dbReference type="Proteomes" id="UP000004690"/>
    </source>
</evidence>
<organism evidence="1 2">
    <name type="scientific">Galbibacter orientalis DSM 19592</name>
    <dbReference type="NCBI Taxonomy" id="926559"/>
    <lineage>
        <taxon>Bacteria</taxon>
        <taxon>Pseudomonadati</taxon>
        <taxon>Bacteroidota</taxon>
        <taxon>Flavobacteriia</taxon>
        <taxon>Flavobacteriales</taxon>
        <taxon>Flavobacteriaceae</taxon>
        <taxon>Galbibacter</taxon>
    </lineage>
</organism>
<evidence type="ECO:0000313" key="1">
    <source>
        <dbReference type="EMBL" id="EIJ38957.1"/>
    </source>
</evidence>
<sequence>MKTINKIITLCFGIALLISCNQYTDGINEDPNNFQNAPAELLIGQGNLAVIKLSESQSSRVAGIWVDHFTGSDRQYELLQIYGTTASDYDDDWDDIYTNGLAQAKLAEDGAVEIENPILEGVAQIQQAILLGEAAALWGDVPNTEALDNVTYPNPNYDNQLEVLSYVQNLLTKAISNLGGVKVSDFYNNGYVLNEATWKEVAHSLKARYYMIVKNYPMALLEAKMGVSSPEASLMAFHSNAEGSKNLYYQFQVELRGGYLTAAGPSHLYNLLNGTTARLLDTPGDSKRLAFYFNGTNINTTEEGYFAVDASFPVVSWIETKLIEAEAEQRVNMGTAGEPAFTEVRNYLATAYGDVFPTSTSSGDQLLNEILEEKYVSLPGSLQVFHDARRTKNVLGIPIKKPNGTLLPQRFLYPQTEINSNDNFPGLIDLFTPTEVNK</sequence>
<dbReference type="STRING" id="926559.JoomaDRAFT_1959"/>
<name>I3C5R4_9FLAO</name>
<keyword evidence="2" id="KW-1185">Reference proteome</keyword>
<dbReference type="Proteomes" id="UP000004690">
    <property type="component" value="Unassembled WGS sequence"/>
</dbReference>
<dbReference type="InterPro" id="IPR011990">
    <property type="entry name" value="TPR-like_helical_dom_sf"/>
</dbReference>
<dbReference type="HOGENOM" id="CLU_025928_3_0_10"/>
<dbReference type="EMBL" id="JH651379">
    <property type="protein sequence ID" value="EIJ38957.1"/>
    <property type="molecule type" value="Genomic_DNA"/>
</dbReference>
<reference evidence="1 2" key="1">
    <citation type="submission" date="2012-02" db="EMBL/GenBank/DDBJ databases">
        <title>Improved High-Quality Draft genome of Joostella marina DSM 19592.</title>
        <authorList>
            <consortium name="US DOE Joint Genome Institute (JGI-PGF)"/>
            <person name="Lucas S."/>
            <person name="Copeland A."/>
            <person name="Lapidus A."/>
            <person name="Bruce D."/>
            <person name="Goodwin L."/>
            <person name="Pitluck S."/>
            <person name="Peters L."/>
            <person name="Chertkov O."/>
            <person name="Ovchinnikova G."/>
            <person name="Kyrpides N."/>
            <person name="Mavromatis K."/>
            <person name="Detter J.C."/>
            <person name="Han C."/>
            <person name="Land M."/>
            <person name="Hauser L."/>
            <person name="Markowitz V."/>
            <person name="Cheng J.-F."/>
            <person name="Hugenholtz P."/>
            <person name="Woyke T."/>
            <person name="Wu D."/>
            <person name="Tindall B."/>
            <person name="Brambilla E."/>
            <person name="Klenk H.-P."/>
            <person name="Eisen J.A."/>
        </authorList>
    </citation>
    <scope>NUCLEOTIDE SEQUENCE [LARGE SCALE GENOMIC DNA]</scope>
    <source>
        <strain evidence="1 2">DSM 19592</strain>
    </source>
</reference>
<protein>
    <recommendedName>
        <fullName evidence="3">Susd and RagB outer membrane lipoprotein</fullName>
    </recommendedName>
</protein>
<dbReference type="InterPro" id="IPR041662">
    <property type="entry name" value="SusD-like_2"/>
</dbReference>
<dbReference type="AlphaFoldDB" id="I3C5R4"/>
<dbReference type="OrthoDB" id="725917at2"/>
<dbReference type="Gene3D" id="1.25.40.390">
    <property type="match status" value="2"/>
</dbReference>
<evidence type="ECO:0008006" key="3">
    <source>
        <dbReference type="Google" id="ProtNLM"/>
    </source>
</evidence>
<dbReference type="SUPFAM" id="SSF48452">
    <property type="entry name" value="TPR-like"/>
    <property type="match status" value="1"/>
</dbReference>
<dbReference type="eggNOG" id="COG0521">
    <property type="taxonomic scope" value="Bacteria"/>
</dbReference>
<dbReference type="Pfam" id="PF12771">
    <property type="entry name" value="SusD-like_2"/>
    <property type="match status" value="1"/>
</dbReference>
<dbReference type="RefSeq" id="WP_008612283.1">
    <property type="nucleotide sequence ID" value="NZ_JH651379.1"/>
</dbReference>
<proteinExistence type="predicted"/>
<accession>I3C5R4</accession>